<evidence type="ECO:0000313" key="1">
    <source>
        <dbReference type="EMBL" id="KAJ4439037.1"/>
    </source>
</evidence>
<comment type="caution">
    <text evidence="1">The sequence shown here is derived from an EMBL/GenBank/DDBJ whole genome shotgun (WGS) entry which is preliminary data.</text>
</comment>
<keyword evidence="2" id="KW-1185">Reference proteome</keyword>
<protein>
    <submittedName>
        <fullName evidence="1">Uncharacterized protein</fullName>
    </submittedName>
</protein>
<sequence length="135" mass="15294">MASLLCFHDYQAINNVTTLLSVDILYGSYLIQFLGHTFPKTTETRGMMNDVVTYFKALLRRITQHNPFRIMENLKVIGLGRASEQADIPIPLDRLNEHFVKDPTLNNTTIQDTVCLTQLPQLETSSILPTSLLLT</sequence>
<dbReference type="EMBL" id="JAJSOF020000019">
    <property type="protein sequence ID" value="KAJ4439037.1"/>
    <property type="molecule type" value="Genomic_DNA"/>
</dbReference>
<gene>
    <name evidence="1" type="ORF">ANN_14993</name>
</gene>
<organism evidence="1 2">
    <name type="scientific">Periplaneta americana</name>
    <name type="common">American cockroach</name>
    <name type="synonym">Blatta americana</name>
    <dbReference type="NCBI Taxonomy" id="6978"/>
    <lineage>
        <taxon>Eukaryota</taxon>
        <taxon>Metazoa</taxon>
        <taxon>Ecdysozoa</taxon>
        <taxon>Arthropoda</taxon>
        <taxon>Hexapoda</taxon>
        <taxon>Insecta</taxon>
        <taxon>Pterygota</taxon>
        <taxon>Neoptera</taxon>
        <taxon>Polyneoptera</taxon>
        <taxon>Dictyoptera</taxon>
        <taxon>Blattodea</taxon>
        <taxon>Blattoidea</taxon>
        <taxon>Blattidae</taxon>
        <taxon>Blattinae</taxon>
        <taxon>Periplaneta</taxon>
    </lineage>
</organism>
<accession>A0ABQ8SZF9</accession>
<name>A0ABQ8SZF9_PERAM</name>
<evidence type="ECO:0000313" key="2">
    <source>
        <dbReference type="Proteomes" id="UP001148838"/>
    </source>
</evidence>
<proteinExistence type="predicted"/>
<reference evidence="1 2" key="1">
    <citation type="journal article" date="2022" name="Allergy">
        <title>Genome assembly and annotation of Periplaneta americana reveal a comprehensive cockroach allergen profile.</title>
        <authorList>
            <person name="Wang L."/>
            <person name="Xiong Q."/>
            <person name="Saelim N."/>
            <person name="Wang L."/>
            <person name="Nong W."/>
            <person name="Wan A.T."/>
            <person name="Shi M."/>
            <person name="Liu X."/>
            <person name="Cao Q."/>
            <person name="Hui J.H.L."/>
            <person name="Sookrung N."/>
            <person name="Leung T.F."/>
            <person name="Tungtrongchitr A."/>
            <person name="Tsui S.K.W."/>
        </authorList>
    </citation>
    <scope>NUCLEOTIDE SEQUENCE [LARGE SCALE GENOMIC DNA]</scope>
    <source>
        <strain evidence="1">PWHHKU_190912</strain>
    </source>
</reference>
<dbReference type="Proteomes" id="UP001148838">
    <property type="component" value="Unassembled WGS sequence"/>
</dbReference>